<evidence type="ECO:0000256" key="1">
    <source>
        <dbReference type="SAM" id="MobiDB-lite"/>
    </source>
</evidence>
<comment type="caution">
    <text evidence="2">The sequence shown here is derived from an EMBL/GenBank/DDBJ whole genome shotgun (WGS) entry which is preliminary data.</text>
</comment>
<dbReference type="EMBL" id="JACLHY010000017">
    <property type="protein sequence ID" value="MBC8769404.1"/>
    <property type="molecule type" value="Genomic_DNA"/>
</dbReference>
<feature type="region of interest" description="Disordered" evidence="1">
    <location>
        <begin position="56"/>
        <end position="75"/>
    </location>
</feature>
<reference evidence="2 3" key="1">
    <citation type="submission" date="2020-08" db="EMBL/GenBank/DDBJ databases">
        <title>Arenibacter gaetbuli sp. nov., isolated from a sand dune.</title>
        <authorList>
            <person name="Park S."/>
            <person name="Yoon J.-H."/>
        </authorList>
    </citation>
    <scope>NUCLEOTIDE SEQUENCE [LARGE SCALE GENOMIC DNA]</scope>
    <source>
        <strain evidence="2 3">BSSL-BM3</strain>
    </source>
</reference>
<organism evidence="2 3">
    <name type="scientific">Arenibacter arenosicollis</name>
    <dbReference type="NCBI Taxonomy" id="2762274"/>
    <lineage>
        <taxon>Bacteria</taxon>
        <taxon>Pseudomonadati</taxon>
        <taxon>Bacteroidota</taxon>
        <taxon>Flavobacteriia</taxon>
        <taxon>Flavobacteriales</taxon>
        <taxon>Flavobacteriaceae</taxon>
        <taxon>Arenibacter</taxon>
    </lineage>
</organism>
<feature type="compositionally biased region" description="Basic and acidic residues" evidence="1">
    <location>
        <begin position="56"/>
        <end position="68"/>
    </location>
</feature>
<evidence type="ECO:0000313" key="3">
    <source>
        <dbReference type="Proteomes" id="UP000618952"/>
    </source>
</evidence>
<sequence length="75" mass="8588">MDINGYRHKNYMVLFDALEMLRNNEIQLFFVGRVKKGQATFWALVLLRGTEGVEENRNGKTSRVDRRSVSALGGL</sequence>
<proteinExistence type="predicted"/>
<protein>
    <submittedName>
        <fullName evidence="2">Uncharacterized protein</fullName>
    </submittedName>
</protein>
<keyword evidence="3" id="KW-1185">Reference proteome</keyword>
<dbReference type="RefSeq" id="WP_187586190.1">
    <property type="nucleotide sequence ID" value="NZ_JACLHY010000017.1"/>
</dbReference>
<dbReference type="Proteomes" id="UP000618952">
    <property type="component" value="Unassembled WGS sequence"/>
</dbReference>
<accession>A0ABR7QQD0</accession>
<gene>
    <name evidence="2" type="ORF">H4O18_15510</name>
</gene>
<name>A0ABR7QQD0_9FLAO</name>
<evidence type="ECO:0000313" key="2">
    <source>
        <dbReference type="EMBL" id="MBC8769404.1"/>
    </source>
</evidence>